<dbReference type="AlphaFoldDB" id="A0A1I8MMX4"/>
<gene>
    <name evidence="3" type="primary">101897213</name>
    <name evidence="5" type="synonym">LOC101897213</name>
</gene>
<evidence type="ECO:0000313" key="4">
    <source>
        <dbReference type="Proteomes" id="UP001652621"/>
    </source>
</evidence>
<dbReference type="EnsemblMetazoa" id="MDOA006643-RA">
    <property type="protein sequence ID" value="MDOA006643-PA"/>
    <property type="gene ID" value="MDOA006643"/>
</dbReference>
<dbReference type="GeneID" id="101897213"/>
<evidence type="ECO:0000256" key="1">
    <source>
        <dbReference type="SAM" id="MobiDB-lite"/>
    </source>
</evidence>
<evidence type="ECO:0000256" key="2">
    <source>
        <dbReference type="SAM" id="SignalP"/>
    </source>
</evidence>
<feature type="region of interest" description="Disordered" evidence="1">
    <location>
        <begin position="118"/>
        <end position="147"/>
    </location>
</feature>
<keyword evidence="4" id="KW-1185">Reference proteome</keyword>
<dbReference type="VEuPathDB" id="VectorBase:MDOMA2_002127"/>
<dbReference type="eggNOG" id="ENOG502S8UT">
    <property type="taxonomic scope" value="Eukaryota"/>
</dbReference>
<accession>A0A1I8MMX4</accession>
<dbReference type="VEuPathDB" id="VectorBase:MDOA006643"/>
<reference evidence="5" key="2">
    <citation type="submission" date="2025-04" db="UniProtKB">
        <authorList>
            <consortium name="RefSeq"/>
        </authorList>
    </citation>
    <scope>IDENTIFICATION</scope>
    <source>
        <strain evidence="5">Aabys</strain>
    </source>
</reference>
<dbReference type="Gene3D" id="2.40.128.20">
    <property type="match status" value="1"/>
</dbReference>
<name>A0A1I8MMX4_MUSDO</name>
<dbReference type="KEGG" id="mde:101897213"/>
<dbReference type="RefSeq" id="XP_005178875.1">
    <property type="nucleotide sequence ID" value="XM_005178818.3"/>
</dbReference>
<sequence length="302" mass="34049">MLTNYLRCIGISLLLTGIGVCVHANEDSYETYVPPRPGQNGGSDTTEIRQHHPPSMLCMNLKPQHSVDIKQITGEWHGNEIIMHTQDVPGVYRYDSCVTFYLNDVTDQMRDYYQPSYRRTEGIHSSPASSSSSLEGHRDRTASSMAHRHSNTRYLRLIWSEKDDNIEYNFNYTMNHPGLWTNVGEQRGSMVALNKYNQFTGTVQVVKAVSDHLVLTFCSSDLHHSIYTVVLSREPQGLSQDVIRSIRNLLSRRGLYTESIRQVCVKSSAAAASVLNKSSSTTSLLAMSVFLLVLICISRKLQ</sequence>
<dbReference type="InterPro" id="IPR012674">
    <property type="entry name" value="Calycin"/>
</dbReference>
<reference evidence="3" key="1">
    <citation type="submission" date="2020-05" db="UniProtKB">
        <authorList>
            <consortium name="EnsemblMetazoa"/>
        </authorList>
    </citation>
    <scope>IDENTIFICATION</scope>
    <source>
        <strain evidence="3">Aabys</strain>
    </source>
</reference>
<dbReference type="OrthoDB" id="6615450at2759"/>
<protein>
    <submittedName>
        <fullName evidence="5">Uncharacterized protein LOC101897213</fullName>
    </submittedName>
</protein>
<dbReference type="Proteomes" id="UP001652621">
    <property type="component" value="Unplaced"/>
</dbReference>
<organism evidence="3">
    <name type="scientific">Musca domestica</name>
    <name type="common">House fly</name>
    <dbReference type="NCBI Taxonomy" id="7370"/>
    <lineage>
        <taxon>Eukaryota</taxon>
        <taxon>Metazoa</taxon>
        <taxon>Ecdysozoa</taxon>
        <taxon>Arthropoda</taxon>
        <taxon>Hexapoda</taxon>
        <taxon>Insecta</taxon>
        <taxon>Pterygota</taxon>
        <taxon>Neoptera</taxon>
        <taxon>Endopterygota</taxon>
        <taxon>Diptera</taxon>
        <taxon>Brachycera</taxon>
        <taxon>Muscomorpha</taxon>
        <taxon>Muscoidea</taxon>
        <taxon>Muscidae</taxon>
        <taxon>Musca</taxon>
    </lineage>
</organism>
<feature type="chain" id="PRO_5044560580" evidence="2">
    <location>
        <begin position="25"/>
        <end position="302"/>
    </location>
</feature>
<keyword evidence="2" id="KW-0732">Signal</keyword>
<proteinExistence type="predicted"/>
<evidence type="ECO:0000313" key="5">
    <source>
        <dbReference type="RefSeq" id="XP_005178875.1"/>
    </source>
</evidence>
<dbReference type="SUPFAM" id="SSF50814">
    <property type="entry name" value="Lipocalins"/>
    <property type="match status" value="1"/>
</dbReference>
<feature type="signal peptide" evidence="2">
    <location>
        <begin position="1"/>
        <end position="24"/>
    </location>
</feature>
<evidence type="ECO:0000313" key="3">
    <source>
        <dbReference type="EnsemblMetazoa" id="MDOA006643-PA"/>
    </source>
</evidence>